<accession>A0A015MQW6</accession>
<dbReference type="InterPro" id="IPR036873">
    <property type="entry name" value="Rhodanese-like_dom_sf"/>
</dbReference>
<dbReference type="SUPFAM" id="SSF52821">
    <property type="entry name" value="Rhodanese/Cell cycle control phosphatase"/>
    <property type="match status" value="1"/>
</dbReference>
<gene>
    <name evidence="2" type="ORF">RirG_098860</name>
</gene>
<dbReference type="PROSITE" id="PS50206">
    <property type="entry name" value="RHODANESE_3"/>
    <property type="match status" value="1"/>
</dbReference>
<dbReference type="SMART" id="SM00450">
    <property type="entry name" value="RHOD"/>
    <property type="match status" value="1"/>
</dbReference>
<dbReference type="HOGENOM" id="CLU_1378797_0_0_1"/>
<protein>
    <recommendedName>
        <fullName evidence="1">Rhodanese domain-containing protein</fullName>
    </recommendedName>
</protein>
<feature type="domain" description="Rhodanese" evidence="1">
    <location>
        <begin position="90"/>
        <end position="183"/>
    </location>
</feature>
<dbReference type="EMBL" id="JEMT01016949">
    <property type="protein sequence ID" value="EXX69118.1"/>
    <property type="molecule type" value="Genomic_DNA"/>
</dbReference>
<dbReference type="AlphaFoldDB" id="A0A015MQW6"/>
<dbReference type="PANTHER" id="PTHR10828:SF38">
    <property type="entry name" value="ARSENICAL-RESISTANCE PROTEIN 2-RELATED"/>
    <property type="match status" value="1"/>
</dbReference>
<evidence type="ECO:0000313" key="2">
    <source>
        <dbReference type="EMBL" id="EXX69118.1"/>
    </source>
</evidence>
<evidence type="ECO:0000259" key="1">
    <source>
        <dbReference type="PROSITE" id="PS50206"/>
    </source>
</evidence>
<reference evidence="2 3" key="1">
    <citation type="submission" date="2014-02" db="EMBL/GenBank/DDBJ databases">
        <title>Single nucleus genome sequencing reveals high similarity among nuclei of an endomycorrhizal fungus.</title>
        <authorList>
            <person name="Lin K."/>
            <person name="Geurts R."/>
            <person name="Zhang Z."/>
            <person name="Limpens E."/>
            <person name="Saunders D.G."/>
            <person name="Mu D."/>
            <person name="Pang E."/>
            <person name="Cao H."/>
            <person name="Cha H."/>
            <person name="Lin T."/>
            <person name="Zhou Q."/>
            <person name="Shang Y."/>
            <person name="Li Y."/>
            <person name="Ivanov S."/>
            <person name="Sharma T."/>
            <person name="Velzen R.V."/>
            <person name="Ruijter N.D."/>
            <person name="Aanen D.K."/>
            <person name="Win J."/>
            <person name="Kamoun S."/>
            <person name="Bisseling T."/>
            <person name="Huang S."/>
        </authorList>
    </citation>
    <scope>NUCLEOTIDE SEQUENCE [LARGE SCALE GENOMIC DNA]</scope>
    <source>
        <strain evidence="3">DAOM197198w</strain>
    </source>
</reference>
<dbReference type="SMR" id="A0A015MQW6"/>
<comment type="caution">
    <text evidence="2">The sequence shown here is derived from an EMBL/GenBank/DDBJ whole genome shotgun (WGS) entry which is preliminary data.</text>
</comment>
<sequence length="198" mass="22781">MTYSLANLARYFYSFSNSNLNNFSSKRLYISIFSYSFSSQANCYNSPFHKLDHLRQSNKYQTFLLRGKMSDEFIKPSELVEIIKDTTKVPGKDYLVVDVRDDDYEGGNIPNSINSPSTKFLDDVDGLISKYNQVPRIVFTCALSQVRGPKCARIFKEVTENMGTNQKVQVLQGGISEWQSQNKADPKLIENYDPDYWE</sequence>
<proteinExistence type="predicted"/>
<dbReference type="Pfam" id="PF00581">
    <property type="entry name" value="Rhodanese"/>
    <property type="match status" value="1"/>
</dbReference>
<organism evidence="2 3">
    <name type="scientific">Rhizophagus irregularis (strain DAOM 197198w)</name>
    <name type="common">Glomus intraradices</name>
    <dbReference type="NCBI Taxonomy" id="1432141"/>
    <lineage>
        <taxon>Eukaryota</taxon>
        <taxon>Fungi</taxon>
        <taxon>Fungi incertae sedis</taxon>
        <taxon>Mucoromycota</taxon>
        <taxon>Glomeromycotina</taxon>
        <taxon>Glomeromycetes</taxon>
        <taxon>Glomerales</taxon>
        <taxon>Glomeraceae</taxon>
        <taxon>Rhizophagus</taxon>
    </lineage>
</organism>
<dbReference type="STRING" id="1432141.A0A015MQW6"/>
<dbReference type="GO" id="GO:0005634">
    <property type="term" value="C:nucleus"/>
    <property type="evidence" value="ECO:0007669"/>
    <property type="project" value="TreeGrafter"/>
</dbReference>
<dbReference type="GO" id="GO:0005737">
    <property type="term" value="C:cytoplasm"/>
    <property type="evidence" value="ECO:0007669"/>
    <property type="project" value="TreeGrafter"/>
</dbReference>
<dbReference type="OMA" id="MNVVFHC"/>
<keyword evidence="3" id="KW-1185">Reference proteome</keyword>
<dbReference type="PANTHER" id="PTHR10828">
    <property type="entry name" value="M-PHASE INDUCER PHOSPHATASE DUAL SPECIFICITY PHOSPHATASE CDC25"/>
    <property type="match status" value="1"/>
</dbReference>
<dbReference type="Proteomes" id="UP000022910">
    <property type="component" value="Unassembled WGS sequence"/>
</dbReference>
<evidence type="ECO:0000313" key="3">
    <source>
        <dbReference type="Proteomes" id="UP000022910"/>
    </source>
</evidence>
<dbReference type="Gene3D" id="3.40.250.10">
    <property type="entry name" value="Rhodanese-like domain"/>
    <property type="match status" value="1"/>
</dbReference>
<dbReference type="InterPro" id="IPR001763">
    <property type="entry name" value="Rhodanese-like_dom"/>
</dbReference>
<dbReference type="GO" id="GO:0004725">
    <property type="term" value="F:protein tyrosine phosphatase activity"/>
    <property type="evidence" value="ECO:0007669"/>
    <property type="project" value="TreeGrafter"/>
</dbReference>
<name>A0A015MQW6_RHIIW</name>
<dbReference type="OrthoDB" id="102559at2759"/>